<feature type="domain" description="Major facilitator superfamily (MFS) profile" evidence="6">
    <location>
        <begin position="218"/>
        <end position="412"/>
    </location>
</feature>
<keyword evidence="4 5" id="KW-0472">Membrane</keyword>
<organism evidence="7 8">
    <name type="scientific">Nocardia cerradoensis</name>
    <dbReference type="NCBI Taxonomy" id="85688"/>
    <lineage>
        <taxon>Bacteria</taxon>
        <taxon>Bacillati</taxon>
        <taxon>Actinomycetota</taxon>
        <taxon>Actinomycetes</taxon>
        <taxon>Mycobacteriales</taxon>
        <taxon>Nocardiaceae</taxon>
        <taxon>Nocardia</taxon>
    </lineage>
</organism>
<keyword evidence="3 5" id="KW-1133">Transmembrane helix</keyword>
<dbReference type="InterPro" id="IPR011701">
    <property type="entry name" value="MFS"/>
</dbReference>
<protein>
    <submittedName>
        <fullName evidence="7">Inner membrane protein YbjJ</fullName>
    </submittedName>
</protein>
<keyword evidence="8" id="KW-1185">Reference proteome</keyword>
<feature type="transmembrane region" description="Helical" evidence="5">
    <location>
        <begin position="81"/>
        <end position="101"/>
    </location>
</feature>
<feature type="transmembrane region" description="Helical" evidence="5">
    <location>
        <begin position="279"/>
        <end position="302"/>
    </location>
</feature>
<evidence type="ECO:0000256" key="4">
    <source>
        <dbReference type="ARBA" id="ARBA00023136"/>
    </source>
</evidence>
<evidence type="ECO:0000256" key="5">
    <source>
        <dbReference type="SAM" id="Phobius"/>
    </source>
</evidence>
<feature type="transmembrane region" description="Helical" evidence="5">
    <location>
        <begin position="107"/>
        <end position="126"/>
    </location>
</feature>
<evidence type="ECO:0000256" key="3">
    <source>
        <dbReference type="ARBA" id="ARBA00022989"/>
    </source>
</evidence>
<proteinExistence type="predicted"/>
<keyword evidence="2 5" id="KW-0812">Transmembrane</keyword>
<dbReference type="GO" id="GO:0022857">
    <property type="term" value="F:transmembrane transporter activity"/>
    <property type="evidence" value="ECO:0007669"/>
    <property type="project" value="InterPro"/>
</dbReference>
<feature type="transmembrane region" description="Helical" evidence="5">
    <location>
        <begin position="21"/>
        <end position="38"/>
    </location>
</feature>
<dbReference type="Proteomes" id="UP000215506">
    <property type="component" value="Unassembled WGS sequence"/>
</dbReference>
<feature type="transmembrane region" description="Helical" evidence="5">
    <location>
        <begin position="372"/>
        <end position="391"/>
    </location>
</feature>
<evidence type="ECO:0000256" key="1">
    <source>
        <dbReference type="ARBA" id="ARBA00004651"/>
    </source>
</evidence>
<comment type="caution">
    <text evidence="7">The sequence shown here is derived from an EMBL/GenBank/DDBJ whole genome shotgun (WGS) entry which is preliminary data.</text>
</comment>
<dbReference type="PROSITE" id="PS50850">
    <property type="entry name" value="MFS"/>
    <property type="match status" value="1"/>
</dbReference>
<evidence type="ECO:0000256" key="2">
    <source>
        <dbReference type="ARBA" id="ARBA00022692"/>
    </source>
</evidence>
<dbReference type="PANTHER" id="PTHR23514">
    <property type="entry name" value="BYPASS OF STOP CODON PROTEIN 6"/>
    <property type="match status" value="1"/>
</dbReference>
<dbReference type="InterPro" id="IPR051788">
    <property type="entry name" value="MFS_Transporter"/>
</dbReference>
<name>A0A231GWE3_9NOCA</name>
<dbReference type="EMBL" id="NGAF01000024">
    <property type="protein sequence ID" value="OXR40939.1"/>
    <property type="molecule type" value="Genomic_DNA"/>
</dbReference>
<feature type="transmembrane region" description="Helical" evidence="5">
    <location>
        <begin position="170"/>
        <end position="192"/>
    </location>
</feature>
<feature type="transmembrane region" description="Helical" evidence="5">
    <location>
        <begin position="213"/>
        <end position="235"/>
    </location>
</feature>
<evidence type="ECO:0000259" key="6">
    <source>
        <dbReference type="PROSITE" id="PS50850"/>
    </source>
</evidence>
<feature type="transmembrane region" description="Helical" evidence="5">
    <location>
        <begin position="138"/>
        <end position="158"/>
    </location>
</feature>
<dbReference type="RefSeq" id="WP_051042790.1">
    <property type="nucleotide sequence ID" value="NZ_JAAXOR010000001.1"/>
</dbReference>
<dbReference type="Gene3D" id="1.20.1250.20">
    <property type="entry name" value="MFS general substrate transporter like domains"/>
    <property type="match status" value="2"/>
</dbReference>
<dbReference type="GO" id="GO:0005886">
    <property type="term" value="C:plasma membrane"/>
    <property type="evidence" value="ECO:0007669"/>
    <property type="project" value="UniProtKB-SubCell"/>
</dbReference>
<sequence>MFDRGYIPVSTTLRAARTANSVAFALQGFFLAVVLTELPQQRDRLGLTDTVILVAVVLISGLAAGGSLLAERVALRWSSRVALRAGLALIAVSGLAIAVAPNLVVDLIALGCYGIAVGMVDAGTNMQAVFIQHGYGRFVLSSFYAAWSAGSILGALFVSGCEKVGITLPYAVTVAAAVVAVASLVFGPRLLGAGQAEAQPTDSGRTPEAVAPVALRAYLALGIAMALVFAIDLAVGNWSALYLTDDLLSSSATAALALAAYQGASLLTRLSGDWWVRRYGARAVVRTAAGIGVLGLALVVAAPGPATALAGFLIAGLGLPVIAPLCFSEAGRLTEGRGLDAVIARLNLFNYAGTLIGGGVVGAVAAASSLRIGFAIPLLFALVLIATARFFRPRPAPGDLSATHAGHVVLDP</sequence>
<feature type="transmembrane region" description="Helical" evidence="5">
    <location>
        <begin position="247"/>
        <end position="267"/>
    </location>
</feature>
<dbReference type="AlphaFoldDB" id="A0A231GWE3"/>
<dbReference type="InterPro" id="IPR036259">
    <property type="entry name" value="MFS_trans_sf"/>
</dbReference>
<dbReference type="Pfam" id="PF07690">
    <property type="entry name" value="MFS_1"/>
    <property type="match status" value="1"/>
</dbReference>
<evidence type="ECO:0000313" key="8">
    <source>
        <dbReference type="Proteomes" id="UP000215506"/>
    </source>
</evidence>
<comment type="subcellular location">
    <subcellularLocation>
        <location evidence="1">Cell membrane</location>
        <topology evidence="1">Multi-pass membrane protein</topology>
    </subcellularLocation>
</comment>
<accession>A0A231GWE3</accession>
<feature type="transmembrane region" description="Helical" evidence="5">
    <location>
        <begin position="50"/>
        <end position="69"/>
    </location>
</feature>
<dbReference type="PANTHER" id="PTHR23514:SF13">
    <property type="entry name" value="INNER MEMBRANE PROTEIN YBJJ"/>
    <property type="match status" value="1"/>
</dbReference>
<feature type="transmembrane region" description="Helical" evidence="5">
    <location>
        <begin position="348"/>
        <end position="366"/>
    </location>
</feature>
<dbReference type="SUPFAM" id="SSF103473">
    <property type="entry name" value="MFS general substrate transporter"/>
    <property type="match status" value="1"/>
</dbReference>
<dbReference type="InterPro" id="IPR020846">
    <property type="entry name" value="MFS_dom"/>
</dbReference>
<feature type="transmembrane region" description="Helical" evidence="5">
    <location>
        <begin position="308"/>
        <end position="327"/>
    </location>
</feature>
<reference evidence="7 8" key="1">
    <citation type="submission" date="2017-07" db="EMBL/GenBank/DDBJ databases">
        <title>First draft Genome Sequence of Nocardia cerradoensis isolated from human infection.</title>
        <authorList>
            <person name="Carrasco G."/>
        </authorList>
    </citation>
    <scope>NUCLEOTIDE SEQUENCE [LARGE SCALE GENOMIC DNA]</scope>
    <source>
        <strain evidence="7 8">CNM20130759</strain>
    </source>
</reference>
<evidence type="ECO:0000313" key="7">
    <source>
        <dbReference type="EMBL" id="OXR40939.1"/>
    </source>
</evidence>
<gene>
    <name evidence="7" type="primary">ybjJ_2</name>
    <name evidence="7" type="ORF">B7C42_06905</name>
</gene>